<dbReference type="InterPro" id="IPR008969">
    <property type="entry name" value="CarboxyPept-like_regulatory"/>
</dbReference>
<dbReference type="InterPro" id="IPR037066">
    <property type="entry name" value="Plug_dom_sf"/>
</dbReference>
<dbReference type="RefSeq" id="WP_255039359.1">
    <property type="nucleotide sequence ID" value="NZ_RJUF01000186.1"/>
</dbReference>
<gene>
    <name evidence="2" type="ORF">EGI31_22120</name>
</gene>
<dbReference type="PANTHER" id="PTHR30069:SF29">
    <property type="entry name" value="HEMOGLOBIN AND HEMOGLOBIN-HAPTOGLOBIN-BINDING PROTEIN 1-RELATED"/>
    <property type="match status" value="1"/>
</dbReference>
<evidence type="ECO:0000313" key="2">
    <source>
        <dbReference type="EMBL" id="MCP9765641.1"/>
    </source>
</evidence>
<name>A0AAE3H7P7_9BACT</name>
<dbReference type="GO" id="GO:0015344">
    <property type="term" value="F:siderophore uptake transmembrane transporter activity"/>
    <property type="evidence" value="ECO:0007669"/>
    <property type="project" value="TreeGrafter"/>
</dbReference>
<dbReference type="GO" id="GO:0044718">
    <property type="term" value="P:siderophore transmembrane transport"/>
    <property type="evidence" value="ECO:0007669"/>
    <property type="project" value="TreeGrafter"/>
</dbReference>
<keyword evidence="1" id="KW-0732">Signal</keyword>
<dbReference type="SUPFAM" id="SSF56935">
    <property type="entry name" value="Porins"/>
    <property type="match status" value="1"/>
</dbReference>
<dbReference type="InterPro" id="IPR039426">
    <property type="entry name" value="TonB-dep_rcpt-like"/>
</dbReference>
<evidence type="ECO:0000313" key="3">
    <source>
        <dbReference type="Proteomes" id="UP001204144"/>
    </source>
</evidence>
<dbReference type="AlphaFoldDB" id="A0AAE3H7P7"/>
<reference evidence="2 3" key="1">
    <citation type="submission" date="2018-11" db="EMBL/GenBank/DDBJ databases">
        <title>Novel bacteria species description.</title>
        <authorList>
            <person name="Han J.-H."/>
        </authorList>
    </citation>
    <scope>NUCLEOTIDE SEQUENCE [LARGE SCALE GENOMIC DNA]</scope>
    <source>
        <strain evidence="2 3">KCTC23259</strain>
    </source>
</reference>
<organism evidence="2 3">
    <name type="scientific">Lacihabitans soyangensis</name>
    <dbReference type="NCBI Taxonomy" id="869394"/>
    <lineage>
        <taxon>Bacteria</taxon>
        <taxon>Pseudomonadati</taxon>
        <taxon>Bacteroidota</taxon>
        <taxon>Cytophagia</taxon>
        <taxon>Cytophagales</taxon>
        <taxon>Leadbetterellaceae</taxon>
        <taxon>Lacihabitans</taxon>
    </lineage>
</organism>
<keyword evidence="3" id="KW-1185">Reference proteome</keyword>
<dbReference type="SUPFAM" id="SSF49464">
    <property type="entry name" value="Carboxypeptidase regulatory domain-like"/>
    <property type="match status" value="1"/>
</dbReference>
<proteinExistence type="predicted"/>
<evidence type="ECO:0000256" key="1">
    <source>
        <dbReference type="ARBA" id="ARBA00022729"/>
    </source>
</evidence>
<accession>A0AAE3H7P7</accession>
<dbReference type="Gene3D" id="2.60.40.1120">
    <property type="entry name" value="Carboxypeptidase-like, regulatory domain"/>
    <property type="match status" value="1"/>
</dbReference>
<dbReference type="Proteomes" id="UP001204144">
    <property type="component" value="Unassembled WGS sequence"/>
</dbReference>
<dbReference type="Pfam" id="PF13715">
    <property type="entry name" value="CarbopepD_reg_2"/>
    <property type="match status" value="1"/>
</dbReference>
<dbReference type="PANTHER" id="PTHR30069">
    <property type="entry name" value="TONB-DEPENDENT OUTER MEMBRANE RECEPTOR"/>
    <property type="match status" value="1"/>
</dbReference>
<dbReference type="Gene3D" id="2.170.130.10">
    <property type="entry name" value="TonB-dependent receptor, plug domain"/>
    <property type="match status" value="1"/>
</dbReference>
<protein>
    <submittedName>
        <fullName evidence="2">TonB-dependent receptor</fullName>
    </submittedName>
</protein>
<dbReference type="EMBL" id="RJUF01000186">
    <property type="protein sequence ID" value="MCP9765641.1"/>
    <property type="molecule type" value="Genomic_DNA"/>
</dbReference>
<keyword evidence="2" id="KW-0675">Receptor</keyword>
<comment type="caution">
    <text evidence="2">The sequence shown here is derived from an EMBL/GenBank/DDBJ whole genome shotgun (WGS) entry which is preliminary data.</text>
</comment>
<sequence>MRNLLSSLFFLVINLSAVCGQQVIKGRVVDDVTQSPLPGASISILNTQLGTQTDVEGNFRIQNAPFGRQTLKVSYVGYQTSLIPNILIAVGKEVVLNITLKESLIIGEEVVVSGNRKLDKTLSNNEMTAVSARSFNIEDTRRYAGSLGDPSRMAANFAGVAPANDSRNDIVVRGNSPSGLLWQMEGLNINSPNHFGAFGTTGGPVSMLNNNVLDKSDFMTGAFPSSYGNALSGVFDLKMRSGNKDKYEFLGQIGFNGIELGTEGPISKTSKATYLLNYRYTTLGLFNKVGINFGTGDAIPIFQDLNFKIDSPTGKKGKVSLFGILGKSNVDFLGNSLDSLNIKTNFYANENQNTRTKYKAITVGLIYEYRFSPSWFSKLSIGLSGNEESVTLDSIGIVNRNAFLSNELYFSQNKWMLAYLLTKKINPKTSLTSGVTIDFLSFELSQIDYFNEAKSARIVLGTKDNTTIIQAYSSLRHYFTQKLSTRIGLHFLQLMLNNMSVLEPRASLTYELSPTQSLSFGYGLHSQMQPLTSYFAKTYSMGSVFETNRNLDFTKSHQFVMTFDNNLGENLRLKVEAYYQRLSKVPVEQRSSPFSMLNQGSSFAQVTTDSLVNEGSGSNTGLELTLERFFSKGMYFLITTSLFDSKYKGSDGIERNTAFNGNYVLTFLGGKEWNVGKKSTVGISIKYGNQGGRYFTPIDFEASRIKKEAVYVNSLAHSVKQKNYSRFDLRLTCTYDMRKIRHEWSIDLQNVFNTQNVFSEDYNVRTNQIVTQYQQGFFPVPTYRILF</sequence>